<gene>
    <name evidence="1" type="ORF">SDC9_73273</name>
</gene>
<dbReference type="AlphaFoldDB" id="A0A644YFL9"/>
<proteinExistence type="predicted"/>
<dbReference type="PROSITE" id="PS51257">
    <property type="entry name" value="PROKAR_LIPOPROTEIN"/>
    <property type="match status" value="1"/>
</dbReference>
<name>A0A644YFL9_9ZZZZ</name>
<sequence>MLSVIRTVYLKIIAATTFAVLFISCGSHSSGQVSDTLLNNSGMTIQDRFLIPEGFARVQTDSNSFTHYLRLLPLKAAGEKVRLYSGKIKSSEGVYCAVVDLPVGNKDLHQCADAVIRLRAEYLWQQKKYKEIHFNFTN</sequence>
<evidence type="ECO:0000313" key="1">
    <source>
        <dbReference type="EMBL" id="MPM26768.1"/>
    </source>
</evidence>
<organism evidence="1">
    <name type="scientific">bioreactor metagenome</name>
    <dbReference type="NCBI Taxonomy" id="1076179"/>
    <lineage>
        <taxon>unclassified sequences</taxon>
        <taxon>metagenomes</taxon>
        <taxon>ecological metagenomes</taxon>
    </lineage>
</organism>
<dbReference type="Pfam" id="PF16138">
    <property type="entry name" value="DUF4846"/>
    <property type="match status" value="1"/>
</dbReference>
<reference evidence="1" key="1">
    <citation type="submission" date="2019-08" db="EMBL/GenBank/DDBJ databases">
        <authorList>
            <person name="Kucharzyk K."/>
            <person name="Murdoch R.W."/>
            <person name="Higgins S."/>
            <person name="Loffler F."/>
        </authorList>
    </citation>
    <scope>NUCLEOTIDE SEQUENCE</scope>
</reference>
<comment type="caution">
    <text evidence="1">The sequence shown here is derived from an EMBL/GenBank/DDBJ whole genome shotgun (WGS) entry which is preliminary data.</text>
</comment>
<dbReference type="InterPro" id="IPR032315">
    <property type="entry name" value="DUF4846"/>
</dbReference>
<dbReference type="EMBL" id="VSSQ01004822">
    <property type="protein sequence ID" value="MPM26768.1"/>
    <property type="molecule type" value="Genomic_DNA"/>
</dbReference>
<protein>
    <submittedName>
        <fullName evidence="1">Uncharacterized protein</fullName>
    </submittedName>
</protein>
<accession>A0A644YFL9</accession>